<dbReference type="PANTHER" id="PTHR15430:SF1">
    <property type="entry name" value="GLOMULIN"/>
    <property type="match status" value="1"/>
</dbReference>
<dbReference type="AlphaFoldDB" id="A0A482VC43"/>
<comment type="caution">
    <text evidence="1">The sequence shown here is derived from an EMBL/GenBank/DDBJ whole genome shotgun (WGS) entry which is preliminary data.</text>
</comment>
<dbReference type="PANTHER" id="PTHR15430">
    <property type="entry name" value="GLOMULIN"/>
    <property type="match status" value="1"/>
</dbReference>
<dbReference type="Proteomes" id="UP000292052">
    <property type="component" value="Unassembled WGS sequence"/>
</dbReference>
<sequence length="378" mass="43381">MNSELGDNNFPNTIAELLKEGNIVNALTLFTDNRNSDEVHNNSWDLVPIVAHYLTAEYESSDIEVFKCCQKLLDIIAENSKSEEVLLQFIEEIETAKDDTKFLMLIKPSEKVLLRVPDKRITSLAWCFNAIRSYIEKFEIPEDLNLTGEERLLLDSNEIVNRITYLYTELLSFCETFLELANVKTANTLERKQVIGKFLVELVGKPLAFLDMDKYKNTKPTARVIAEKLIEKIFSVVSDPFVFLAMRDGTHGSDLIKPNDLSLGVFYYLILSEEICVKTIPKMYNSVYILNNTLNLVNKLLIQDDQFVVEKGVHLAAAILKNIDQFELCYLLLDSEHHDHFCKYLSNTIIHNVYENIRKKVCKFCRGIYGVLSIKVAI</sequence>
<accession>A0A482VC43</accession>
<dbReference type="STRING" id="1661398.A0A482VC43"/>
<protein>
    <submittedName>
        <fullName evidence="1">Uncharacterized protein</fullName>
    </submittedName>
</protein>
<dbReference type="EMBL" id="QDEB01115743">
    <property type="protein sequence ID" value="RZB40814.1"/>
    <property type="molecule type" value="Genomic_DNA"/>
</dbReference>
<keyword evidence="2" id="KW-1185">Reference proteome</keyword>
<evidence type="ECO:0000313" key="1">
    <source>
        <dbReference type="EMBL" id="RZB40814.1"/>
    </source>
</evidence>
<dbReference type="OrthoDB" id="619536at2759"/>
<dbReference type="InterPro" id="IPR019516">
    <property type="entry name" value="Glomulin/ALF4"/>
</dbReference>
<organism evidence="1 2">
    <name type="scientific">Asbolus verrucosus</name>
    <name type="common">Desert ironclad beetle</name>
    <dbReference type="NCBI Taxonomy" id="1661398"/>
    <lineage>
        <taxon>Eukaryota</taxon>
        <taxon>Metazoa</taxon>
        <taxon>Ecdysozoa</taxon>
        <taxon>Arthropoda</taxon>
        <taxon>Hexapoda</taxon>
        <taxon>Insecta</taxon>
        <taxon>Pterygota</taxon>
        <taxon>Neoptera</taxon>
        <taxon>Endopterygota</taxon>
        <taxon>Coleoptera</taxon>
        <taxon>Polyphaga</taxon>
        <taxon>Cucujiformia</taxon>
        <taxon>Tenebrionidae</taxon>
        <taxon>Pimeliinae</taxon>
        <taxon>Asbolus</taxon>
    </lineage>
</organism>
<dbReference type="GO" id="GO:0055105">
    <property type="term" value="F:ubiquitin-protein transferase inhibitor activity"/>
    <property type="evidence" value="ECO:0007669"/>
    <property type="project" value="TreeGrafter"/>
</dbReference>
<gene>
    <name evidence="1" type="ORF">BDFB_013811</name>
</gene>
<reference evidence="1 2" key="1">
    <citation type="submission" date="2017-03" db="EMBL/GenBank/DDBJ databases">
        <title>Genome of the blue death feigning beetle - Asbolus verrucosus.</title>
        <authorList>
            <person name="Rider S.D."/>
        </authorList>
    </citation>
    <scope>NUCLEOTIDE SEQUENCE [LARGE SCALE GENOMIC DNA]</scope>
    <source>
        <strain evidence="1">Butters</strain>
        <tissue evidence="1">Head and leg muscle</tissue>
    </source>
</reference>
<proteinExistence type="predicted"/>
<evidence type="ECO:0000313" key="2">
    <source>
        <dbReference type="Proteomes" id="UP000292052"/>
    </source>
</evidence>
<dbReference type="GO" id="GO:0005737">
    <property type="term" value="C:cytoplasm"/>
    <property type="evidence" value="ECO:0007669"/>
    <property type="project" value="TreeGrafter"/>
</dbReference>
<name>A0A482VC43_ASBVE</name>